<evidence type="ECO:0000259" key="6">
    <source>
        <dbReference type="Pfam" id="PF03936"/>
    </source>
</evidence>
<dbReference type="EC" id="4.2.3.25" evidence="7"/>
<dbReference type="InterPro" id="IPR034741">
    <property type="entry name" value="Terpene_cyclase-like_1_C"/>
</dbReference>
<dbReference type="EMBL" id="CM007899">
    <property type="protein sequence ID" value="OTG10222.1"/>
    <property type="molecule type" value="Genomic_DNA"/>
</dbReference>
<dbReference type="InterPro" id="IPR050148">
    <property type="entry name" value="Terpene_synthase-like"/>
</dbReference>
<evidence type="ECO:0000313" key="7">
    <source>
        <dbReference type="EMBL" id="KAF5782759.1"/>
    </source>
</evidence>
<dbReference type="InterPro" id="IPR008949">
    <property type="entry name" value="Isoprenoid_synthase_dom_sf"/>
</dbReference>
<evidence type="ECO:0000259" key="5">
    <source>
        <dbReference type="Pfam" id="PF01397"/>
    </source>
</evidence>
<dbReference type="STRING" id="4232.A0A251THZ2"/>
<proteinExistence type="predicted"/>
<feature type="domain" description="Terpene synthase N-terminal" evidence="5">
    <location>
        <begin position="105"/>
        <end position="279"/>
    </location>
</feature>
<comment type="cofactor">
    <cofactor evidence="1">
        <name>Mg(2+)</name>
        <dbReference type="ChEBI" id="CHEBI:18420"/>
    </cofactor>
</comment>
<dbReference type="Gramene" id="mRNA:HanXRQr2_Chr11g0499881">
    <property type="protein sequence ID" value="mRNA:HanXRQr2_Chr11g0499881"/>
    <property type="gene ID" value="HanXRQr2_Chr11g0499881"/>
</dbReference>
<evidence type="ECO:0000256" key="3">
    <source>
        <dbReference type="ARBA" id="ARBA00022842"/>
    </source>
</evidence>
<dbReference type="GO" id="GO:0000287">
    <property type="term" value="F:magnesium ion binding"/>
    <property type="evidence" value="ECO:0007669"/>
    <property type="project" value="InterPro"/>
</dbReference>
<dbReference type="GO" id="GO:0010333">
    <property type="term" value="F:terpene synthase activity"/>
    <property type="evidence" value="ECO:0000318"/>
    <property type="project" value="GO_Central"/>
</dbReference>
<feature type="domain" description="Terpene synthase metal-binding" evidence="6">
    <location>
        <begin position="332"/>
        <end position="571"/>
    </location>
</feature>
<dbReference type="SUPFAM" id="SSF48239">
    <property type="entry name" value="Terpenoid cyclases/Protein prenyltransferases"/>
    <property type="match status" value="1"/>
</dbReference>
<dbReference type="Pfam" id="PF03936">
    <property type="entry name" value="Terpene_synth_C"/>
    <property type="match status" value="1"/>
</dbReference>
<dbReference type="GO" id="GO:0016114">
    <property type="term" value="P:terpenoid biosynthetic process"/>
    <property type="evidence" value="ECO:0007669"/>
    <property type="project" value="InterPro"/>
</dbReference>
<evidence type="ECO:0000313" key="8">
    <source>
        <dbReference type="EMBL" id="OTG10222.1"/>
    </source>
</evidence>
<dbReference type="InParanoid" id="A0A251THZ2"/>
<dbReference type="Gene3D" id="1.10.600.10">
    <property type="entry name" value="Farnesyl Diphosphate Synthase"/>
    <property type="match status" value="1"/>
</dbReference>
<evidence type="ECO:0000256" key="2">
    <source>
        <dbReference type="ARBA" id="ARBA00022723"/>
    </source>
</evidence>
<dbReference type="Gene3D" id="1.50.10.130">
    <property type="entry name" value="Terpene synthase, N-terminal domain"/>
    <property type="match status" value="1"/>
</dbReference>
<dbReference type="SFLD" id="SFLDS00005">
    <property type="entry name" value="Isoprenoid_Synthase_Type_I"/>
    <property type="match status" value="1"/>
</dbReference>
<dbReference type="AlphaFoldDB" id="A0A251THZ2"/>
<organism evidence="8 9">
    <name type="scientific">Helianthus annuus</name>
    <name type="common">Common sunflower</name>
    <dbReference type="NCBI Taxonomy" id="4232"/>
    <lineage>
        <taxon>Eukaryota</taxon>
        <taxon>Viridiplantae</taxon>
        <taxon>Streptophyta</taxon>
        <taxon>Embryophyta</taxon>
        <taxon>Tracheophyta</taxon>
        <taxon>Spermatophyta</taxon>
        <taxon>Magnoliopsida</taxon>
        <taxon>eudicotyledons</taxon>
        <taxon>Gunneridae</taxon>
        <taxon>Pentapetalae</taxon>
        <taxon>asterids</taxon>
        <taxon>campanulids</taxon>
        <taxon>Asterales</taxon>
        <taxon>Asteraceae</taxon>
        <taxon>Asteroideae</taxon>
        <taxon>Heliantheae alliance</taxon>
        <taxon>Heliantheae</taxon>
        <taxon>Helianthus</taxon>
    </lineage>
</organism>
<dbReference type="Pfam" id="PF01397">
    <property type="entry name" value="Terpene_synth"/>
    <property type="match status" value="1"/>
</dbReference>
<dbReference type="PANTHER" id="PTHR31225:SF0">
    <property type="entry name" value="S-(+)-LINALOOL SYNTHASE, CHLOROPLASTIC"/>
    <property type="match status" value="1"/>
</dbReference>
<dbReference type="FunCoup" id="A0A251THZ2">
    <property type="interactions" value="63"/>
</dbReference>
<name>A0A251THZ2_HELAN</name>
<reference evidence="7 9" key="1">
    <citation type="journal article" date="2017" name="Nature">
        <title>The sunflower genome provides insights into oil metabolism, flowering and Asterid evolution.</title>
        <authorList>
            <person name="Badouin H."/>
            <person name="Gouzy J."/>
            <person name="Grassa C.J."/>
            <person name="Murat F."/>
            <person name="Staton S.E."/>
            <person name="Cottret L."/>
            <person name="Lelandais-Briere C."/>
            <person name="Owens G.L."/>
            <person name="Carrere S."/>
            <person name="Mayjonade B."/>
            <person name="Legrand L."/>
            <person name="Gill N."/>
            <person name="Kane N.C."/>
            <person name="Bowers J.E."/>
            <person name="Hubner S."/>
            <person name="Bellec A."/>
            <person name="Berard A."/>
            <person name="Berges H."/>
            <person name="Blanchet N."/>
            <person name="Boniface M.C."/>
            <person name="Brunel D."/>
            <person name="Catrice O."/>
            <person name="Chaidir N."/>
            <person name="Claudel C."/>
            <person name="Donnadieu C."/>
            <person name="Faraut T."/>
            <person name="Fievet G."/>
            <person name="Helmstetter N."/>
            <person name="King M."/>
            <person name="Knapp S.J."/>
            <person name="Lai Z."/>
            <person name="Le Paslier M.C."/>
            <person name="Lippi Y."/>
            <person name="Lorenzon L."/>
            <person name="Mandel J.R."/>
            <person name="Marage G."/>
            <person name="Marchand G."/>
            <person name="Marquand E."/>
            <person name="Bret-Mestries E."/>
            <person name="Morien E."/>
            <person name="Nambeesan S."/>
            <person name="Nguyen T."/>
            <person name="Pegot-Espagnet P."/>
            <person name="Pouilly N."/>
            <person name="Raftis F."/>
            <person name="Sallet E."/>
            <person name="Schiex T."/>
            <person name="Thomas J."/>
            <person name="Vandecasteele C."/>
            <person name="Vares D."/>
            <person name="Vear F."/>
            <person name="Vautrin S."/>
            <person name="Crespi M."/>
            <person name="Mangin B."/>
            <person name="Burke J.M."/>
            <person name="Salse J."/>
            <person name="Munos S."/>
            <person name="Vincourt P."/>
            <person name="Rieseberg L.H."/>
            <person name="Langlade N.B."/>
        </authorList>
    </citation>
    <scope>NUCLEOTIDE SEQUENCE [LARGE SCALE GENOMIC DNA]</scope>
    <source>
        <strain evidence="9">cv. SF193</strain>
        <tissue evidence="7">Leaves</tissue>
    </source>
</reference>
<dbReference type="SUPFAM" id="SSF48576">
    <property type="entry name" value="Terpenoid synthases"/>
    <property type="match status" value="1"/>
</dbReference>
<dbReference type="SFLD" id="SFLDG01019">
    <property type="entry name" value="Terpene_Cyclase_Like_1_C_Termi"/>
    <property type="match status" value="1"/>
</dbReference>
<sequence>MAVNSIIYNLSIISTKTLILHNINPLSHSLTLSAYLLICVASQATPMAAQNTLSAITSFTPKSIPQLLKPAHLQTTSVRKDRHISSLTTSDRLKWRSKPLKPNEFICKCINRSLLQCQPEDTVVKHAKLVEVVREMTTNGIDNVKFDHLLMVDALERLGLDYHYEDEINLILEQCYLQIIKKGFIEHRNLYEVSLSFRILRQRGFRVPSDVFELFMGKNGKFIENLKYDIRGLTELYEASHLSIEGEDVLEEAAKFSSHMLQNTLSSLDDKEARRVKYTLENPHRRNFTYLSLLNSPKEFDAPILKELAELECMIAQPIRKMEINEVLRWWKDLGLGQDLKLARNQPLKWYVGSMASLADPTLSQQRIDMTKTITLIYIIDDVFDIYGTLNELTLLTEAVNMWDISVVDQLPYYVKSSFKAVYDTTNEIASRVYEKHGFNPIKSLRKSWATLFDAFLVEAKWFASGHIPKSEEYLKNGLITIGVQVFLVHMFFLLGDGNTEEKANLIDNNHEIVSSVSNIFRISNDLQYEKDENQEGHDGSYFKYLLMEHEFNSTEIAHEYVKKIISDTWKCLNKECLSPNPFSEKFLKGCINLARLAPLMYGYNNKNSSDLIEKYIRSIL</sequence>
<evidence type="ECO:0000313" key="9">
    <source>
        <dbReference type="Proteomes" id="UP000215914"/>
    </source>
</evidence>
<dbReference type="InterPro" id="IPR005630">
    <property type="entry name" value="Terpene_synthase_metal-bd"/>
</dbReference>
<evidence type="ECO:0000256" key="1">
    <source>
        <dbReference type="ARBA" id="ARBA00001946"/>
    </source>
</evidence>
<protein>
    <submittedName>
        <fullName evidence="8">Putative (3S,6E)-nerolidol synthase 1 protein</fullName>
    </submittedName>
    <submittedName>
        <fullName evidence="7">S-linalool synthase</fullName>
        <ecNumber evidence="7">4.2.3.25</ecNumber>
    </submittedName>
</protein>
<dbReference type="InterPro" id="IPR008930">
    <property type="entry name" value="Terpenoid_cyclase/PrenylTrfase"/>
</dbReference>
<keyword evidence="9" id="KW-1185">Reference proteome</keyword>
<dbReference type="OMA" id="YHARAYD"/>
<dbReference type="PANTHER" id="PTHR31225">
    <property type="entry name" value="OS04G0344100 PROTEIN-RELATED"/>
    <property type="match status" value="1"/>
</dbReference>
<evidence type="ECO:0000256" key="4">
    <source>
        <dbReference type="ARBA" id="ARBA00023239"/>
    </source>
</evidence>
<dbReference type="EMBL" id="MNCJ02000326">
    <property type="protein sequence ID" value="KAF5782759.1"/>
    <property type="molecule type" value="Genomic_DNA"/>
</dbReference>
<dbReference type="InterPro" id="IPR001906">
    <property type="entry name" value="Terpene_synth_N"/>
</dbReference>
<reference evidence="7" key="3">
    <citation type="submission" date="2020-06" db="EMBL/GenBank/DDBJ databases">
        <title>Helianthus annuus Genome sequencing and assembly Release 2.</title>
        <authorList>
            <person name="Gouzy J."/>
            <person name="Langlade N."/>
            <person name="Munos S."/>
        </authorList>
    </citation>
    <scope>NUCLEOTIDE SEQUENCE</scope>
    <source>
        <tissue evidence="7">Leaves</tissue>
    </source>
</reference>
<accession>A0A251THZ2</accession>
<dbReference type="GO" id="GO:0046246">
    <property type="term" value="P:terpene biosynthetic process"/>
    <property type="evidence" value="ECO:0000318"/>
    <property type="project" value="GO_Central"/>
</dbReference>
<dbReference type="Proteomes" id="UP000215914">
    <property type="component" value="Chromosome 10"/>
</dbReference>
<dbReference type="InterPro" id="IPR036965">
    <property type="entry name" value="Terpene_synth_N_sf"/>
</dbReference>
<dbReference type="GO" id="GO:0034007">
    <property type="term" value="F:S-linalool synthase activity"/>
    <property type="evidence" value="ECO:0007669"/>
    <property type="project" value="UniProtKB-EC"/>
</dbReference>
<keyword evidence="4 7" id="KW-0456">Lyase</keyword>
<gene>
    <name evidence="8" type="primary">NES1</name>
    <name evidence="8" type="ORF">HannXRQ_Chr10g0285221</name>
    <name evidence="7" type="ORF">HanXRQr2_Chr11g0499881</name>
</gene>
<keyword evidence="2" id="KW-0479">Metal-binding</keyword>
<reference evidence="8" key="2">
    <citation type="submission" date="2017-02" db="EMBL/GenBank/DDBJ databases">
        <title>Sunflower complete genome.</title>
        <authorList>
            <person name="Langlade N."/>
            <person name="Munos S."/>
        </authorList>
    </citation>
    <scope>NUCLEOTIDE SEQUENCE [LARGE SCALE GENOMIC DNA]</scope>
    <source>
        <tissue evidence="8">Leaves</tissue>
    </source>
</reference>
<keyword evidence="3" id="KW-0460">Magnesium</keyword>